<feature type="region of interest" description="Disordered" evidence="1">
    <location>
        <begin position="380"/>
        <end position="413"/>
    </location>
</feature>
<evidence type="ECO:0000256" key="1">
    <source>
        <dbReference type="SAM" id="MobiDB-lite"/>
    </source>
</evidence>
<dbReference type="PRINTS" id="PR01217">
    <property type="entry name" value="PRICHEXTENSN"/>
</dbReference>
<gene>
    <name evidence="2" type="ORF">CB5_LOCUS10826</name>
</gene>
<reference evidence="2" key="1">
    <citation type="submission" date="2020-07" db="EMBL/GenBank/DDBJ databases">
        <authorList>
            <person name="Lin J."/>
        </authorList>
    </citation>
    <scope>NUCLEOTIDE SEQUENCE</scope>
</reference>
<accession>A0A6V7P9W8</accession>
<proteinExistence type="predicted"/>
<dbReference type="AlphaFoldDB" id="A0A6V7P9W8"/>
<name>A0A6V7P9W8_ANACO</name>
<feature type="region of interest" description="Disordered" evidence="1">
    <location>
        <begin position="130"/>
        <end position="242"/>
    </location>
</feature>
<evidence type="ECO:0000313" key="2">
    <source>
        <dbReference type="EMBL" id="CAD1827615.1"/>
    </source>
</evidence>
<dbReference type="EMBL" id="LR862146">
    <property type="protein sequence ID" value="CAD1827615.1"/>
    <property type="molecule type" value="Genomic_DNA"/>
</dbReference>
<feature type="compositionally biased region" description="Polar residues" evidence="1">
    <location>
        <begin position="183"/>
        <end position="193"/>
    </location>
</feature>
<feature type="compositionally biased region" description="Pro residues" evidence="1">
    <location>
        <begin position="197"/>
        <end position="218"/>
    </location>
</feature>
<feature type="compositionally biased region" description="Pro residues" evidence="1">
    <location>
        <begin position="136"/>
        <end position="155"/>
    </location>
</feature>
<sequence length="413" mass="43940">MCTLERNPQTLLANDILPFGDVANESLFVPLRPHFPFALTTGRGLSSPLIASAPVVASPPLAVASPPVIASPPLASPALRPHLRPHHWICLLPTSLHSGRTSSHSARSPSPKPLHRRICLLLTPLHSGRTFTAGPKPFPETPSPPNLPPPDAPPLRPKHFTSGPKPFPEAPSPLALSPPDTLSLRSNPFTSGSKPLHLPPKPLTAGQTPPPPASPPPEALHVRLKPSTPVSPTPEASSCPEGRNRNFLVAAGWTIICPAPCVGRTLCLGLDWPRLAEVLRACLLLHHCWLRPLREMRPFKKLSKSKQKQGVLADESPIEASSGRYAFTSAVELPPIIESSSRSSPGEDNTIAGIRMSACNLLSEPFEAEASGCARYANNAEANTSRSPSPPVMRTTGASGSGHRSGNKRARSP</sequence>
<organism evidence="2">
    <name type="scientific">Ananas comosus var. bracteatus</name>
    <name type="common">red pineapple</name>
    <dbReference type="NCBI Taxonomy" id="296719"/>
    <lineage>
        <taxon>Eukaryota</taxon>
        <taxon>Viridiplantae</taxon>
        <taxon>Streptophyta</taxon>
        <taxon>Embryophyta</taxon>
        <taxon>Tracheophyta</taxon>
        <taxon>Spermatophyta</taxon>
        <taxon>Magnoliopsida</taxon>
        <taxon>Liliopsida</taxon>
        <taxon>Poales</taxon>
        <taxon>Bromeliaceae</taxon>
        <taxon>Bromelioideae</taxon>
        <taxon>Ananas</taxon>
    </lineage>
</organism>
<protein>
    <submittedName>
        <fullName evidence="2">Uncharacterized protein</fullName>
    </submittedName>
</protein>